<evidence type="ECO:0000313" key="2">
    <source>
        <dbReference type="Proteomes" id="UP000006729"/>
    </source>
</evidence>
<gene>
    <name evidence="1" type="ORF">POPTR_018G043301</name>
</gene>
<dbReference type="EMBL" id="CM009307">
    <property type="protein sequence ID" value="RQP02650.1"/>
    <property type="molecule type" value="Genomic_DNA"/>
</dbReference>
<keyword evidence="2" id="KW-1185">Reference proteome</keyword>
<protein>
    <submittedName>
        <fullName evidence="1">Uncharacterized protein</fullName>
    </submittedName>
</protein>
<sequence>MHLSILHSNSLTNHCSLLRATWHLLKKLEKLLTLIQSKERFQ</sequence>
<dbReference type="InParanoid" id="A0A3N7G631"/>
<proteinExistence type="predicted"/>
<organism evidence="1 2">
    <name type="scientific">Populus trichocarpa</name>
    <name type="common">Western balsam poplar</name>
    <name type="synonym">Populus balsamifera subsp. trichocarpa</name>
    <dbReference type="NCBI Taxonomy" id="3694"/>
    <lineage>
        <taxon>Eukaryota</taxon>
        <taxon>Viridiplantae</taxon>
        <taxon>Streptophyta</taxon>
        <taxon>Embryophyta</taxon>
        <taxon>Tracheophyta</taxon>
        <taxon>Spermatophyta</taxon>
        <taxon>Magnoliopsida</taxon>
        <taxon>eudicotyledons</taxon>
        <taxon>Gunneridae</taxon>
        <taxon>Pentapetalae</taxon>
        <taxon>rosids</taxon>
        <taxon>fabids</taxon>
        <taxon>Malpighiales</taxon>
        <taxon>Salicaceae</taxon>
        <taxon>Saliceae</taxon>
        <taxon>Populus</taxon>
    </lineage>
</organism>
<dbReference type="Proteomes" id="UP000006729">
    <property type="component" value="Chromosome 18"/>
</dbReference>
<name>A0A3N7G631_POPTR</name>
<accession>A0A3N7G631</accession>
<dbReference type="AlphaFoldDB" id="A0A3N7G631"/>
<reference evidence="1 2" key="1">
    <citation type="journal article" date="2006" name="Science">
        <title>The genome of black cottonwood, Populus trichocarpa (Torr. &amp; Gray).</title>
        <authorList>
            <person name="Tuskan G.A."/>
            <person name="Difazio S."/>
            <person name="Jansson S."/>
            <person name="Bohlmann J."/>
            <person name="Grigoriev I."/>
            <person name="Hellsten U."/>
            <person name="Putnam N."/>
            <person name="Ralph S."/>
            <person name="Rombauts S."/>
            <person name="Salamov A."/>
            <person name="Schein J."/>
            <person name="Sterck L."/>
            <person name="Aerts A."/>
            <person name="Bhalerao R.R."/>
            <person name="Bhalerao R.P."/>
            <person name="Blaudez D."/>
            <person name="Boerjan W."/>
            <person name="Brun A."/>
            <person name="Brunner A."/>
            <person name="Busov V."/>
            <person name="Campbell M."/>
            <person name="Carlson J."/>
            <person name="Chalot M."/>
            <person name="Chapman J."/>
            <person name="Chen G.L."/>
            <person name="Cooper D."/>
            <person name="Coutinho P.M."/>
            <person name="Couturier J."/>
            <person name="Covert S."/>
            <person name="Cronk Q."/>
            <person name="Cunningham R."/>
            <person name="Davis J."/>
            <person name="Degroeve S."/>
            <person name="Dejardin A."/>
            <person name="Depamphilis C."/>
            <person name="Detter J."/>
            <person name="Dirks B."/>
            <person name="Dubchak I."/>
            <person name="Duplessis S."/>
            <person name="Ehlting J."/>
            <person name="Ellis B."/>
            <person name="Gendler K."/>
            <person name="Goodstein D."/>
            <person name="Gribskov M."/>
            <person name="Grimwood J."/>
            <person name="Groover A."/>
            <person name="Gunter L."/>
            <person name="Hamberger B."/>
            <person name="Heinze B."/>
            <person name="Helariutta Y."/>
            <person name="Henrissat B."/>
            <person name="Holligan D."/>
            <person name="Holt R."/>
            <person name="Huang W."/>
            <person name="Islam-Faridi N."/>
            <person name="Jones S."/>
            <person name="Jones-Rhoades M."/>
            <person name="Jorgensen R."/>
            <person name="Joshi C."/>
            <person name="Kangasjarvi J."/>
            <person name="Karlsson J."/>
            <person name="Kelleher C."/>
            <person name="Kirkpatrick R."/>
            <person name="Kirst M."/>
            <person name="Kohler A."/>
            <person name="Kalluri U."/>
            <person name="Larimer F."/>
            <person name="Leebens-Mack J."/>
            <person name="Leple J.C."/>
            <person name="Locascio P."/>
            <person name="Lou Y."/>
            <person name="Lucas S."/>
            <person name="Martin F."/>
            <person name="Montanini B."/>
            <person name="Napoli C."/>
            <person name="Nelson D.R."/>
            <person name="Nelson C."/>
            <person name="Nieminen K."/>
            <person name="Nilsson O."/>
            <person name="Pereda V."/>
            <person name="Peter G."/>
            <person name="Philippe R."/>
            <person name="Pilate G."/>
            <person name="Poliakov A."/>
            <person name="Razumovskaya J."/>
            <person name="Richardson P."/>
            <person name="Rinaldi C."/>
            <person name="Ritland K."/>
            <person name="Rouze P."/>
            <person name="Ryaboy D."/>
            <person name="Schmutz J."/>
            <person name="Schrader J."/>
            <person name="Segerman B."/>
            <person name="Shin H."/>
            <person name="Siddiqui A."/>
            <person name="Sterky F."/>
            <person name="Terry A."/>
            <person name="Tsai C.J."/>
            <person name="Uberbacher E."/>
            <person name="Unneberg P."/>
            <person name="Vahala J."/>
            <person name="Wall K."/>
            <person name="Wessler S."/>
            <person name="Yang G."/>
            <person name="Yin T."/>
            <person name="Douglas C."/>
            <person name="Marra M."/>
            <person name="Sandberg G."/>
            <person name="Van de Peer Y."/>
            <person name="Rokhsar D."/>
        </authorList>
    </citation>
    <scope>NUCLEOTIDE SEQUENCE [LARGE SCALE GENOMIC DNA]</scope>
    <source>
        <strain evidence="2">cv. Nisqually</strain>
    </source>
</reference>
<evidence type="ECO:0000313" key="1">
    <source>
        <dbReference type="EMBL" id="RQP02650.1"/>
    </source>
</evidence>